<dbReference type="InterPro" id="IPR012677">
    <property type="entry name" value="Nucleotide-bd_a/b_plait_sf"/>
</dbReference>
<keyword evidence="3" id="KW-0694">RNA-binding</keyword>
<evidence type="ECO:0000256" key="2">
    <source>
        <dbReference type="ARBA" id="ARBA00022840"/>
    </source>
</evidence>
<dbReference type="InterPro" id="IPR027417">
    <property type="entry name" value="P-loop_NTPase"/>
</dbReference>
<sequence>MYFEVRIRLKLCSLVEKQNKQVIFIGATNKPSLIDHEIQRVFKKDVYMGLPEAEDRLEILRVHTQEMKLARDVNLVELAQNTQTFSGADLERLVVEASMACAKELLQGDGTDSDCAMGADSFDDSKTCVRHQHFLAAAGLKDLFARRAKVEEISAVPVCQSTSVTPQQGPPPAPQAEEEPHVTDSDDLTLVLADLPPSMNERNIFDHFSAVDRLGKNSVDDIHLVRDLVSGKSTRIAYVTFKTEDFVSNALQLSGTQFQGQDVKVYSRQDFDNLSGTTAESAGRNPQSLRRKDNKSKGRIHDYNGTKKATTGENALLRTNVYLPWCFTFFVVAFCWFAFFLQVLLFALDPVNKDDHDAVVRSLRNRGRSDSAKIHMTIKLDELFEEPWDADAVRGELQRALSKEGIEAKVHVFVKKGSGGGQPSLKGDVRVDPTFASRTFVLKEKSFSISDISRQAQVQKANEKRKTVSEEKAEGEDPVKKLKMTRRAFIDICCDAREETENLRIQRKPRDPVTRLLGAGVGQTNDSSAAPCPPLKWKDLVDAGCIHDVWLSGTADFQSRPRQKLLNVIFDLWWERNPNEIEAWQPASNRFSLLERILIKPFQAVLGRWAMGLGVSVKSRGRGKDRVFRVVRQDPCVLPVEVEFMLSLVRNSASAFRPMDSVLAGGDDSKLERGSLLVQQVMTPLDLLACRDPMDFENSVDSLVYRVLSLLPDSQRPSEPLPRLRAVQENPQPEAPASSRKRPPPIDYDSTSTQWERYDDLTKGVWVGSLDPSRCLPFLWGPKGPISDSASDEVATASDTAGLQSAEVSDSFSTPDACSRMRKVIQGLRGRVGIELREQIEKAPVAKGEPAGKKRCRQGSKAEETLKQETACNKKGRKSGVARRSILILARKAILPRRQSFVPPRFFSPARPRCI</sequence>
<dbReference type="Gene3D" id="3.40.50.300">
    <property type="entry name" value="P-loop containing nucleotide triphosphate hydrolases"/>
    <property type="match status" value="1"/>
</dbReference>
<dbReference type="SUPFAM" id="SSF54928">
    <property type="entry name" value="RNA-binding domain, RBD"/>
    <property type="match status" value="1"/>
</dbReference>
<keyword evidence="5" id="KW-0472">Membrane</keyword>
<dbReference type="Gene3D" id="1.10.8.60">
    <property type="match status" value="1"/>
</dbReference>
<dbReference type="Gene3D" id="3.30.70.330">
    <property type="match status" value="1"/>
</dbReference>
<dbReference type="PANTHER" id="PTHR23077">
    <property type="entry name" value="AAA-FAMILY ATPASE"/>
    <property type="match status" value="1"/>
</dbReference>
<keyword evidence="1" id="KW-0547">Nucleotide-binding</keyword>
<proteinExistence type="predicted"/>
<dbReference type="Pfam" id="PF00076">
    <property type="entry name" value="RRM_1"/>
    <property type="match status" value="1"/>
</dbReference>
<feature type="compositionally biased region" description="Polar residues" evidence="4">
    <location>
        <begin position="797"/>
        <end position="814"/>
    </location>
</feature>
<evidence type="ECO:0000313" key="7">
    <source>
        <dbReference type="EMBL" id="CEM52429.1"/>
    </source>
</evidence>
<keyword evidence="5" id="KW-0812">Transmembrane</keyword>
<name>A0A0G4I5Y0_9ALVE</name>
<feature type="region of interest" description="Disordered" evidence="4">
    <location>
        <begin position="161"/>
        <end position="184"/>
    </location>
</feature>
<dbReference type="SMART" id="SM00360">
    <property type="entry name" value="RRM"/>
    <property type="match status" value="1"/>
</dbReference>
<keyword evidence="5" id="KW-1133">Transmembrane helix</keyword>
<gene>
    <name evidence="7" type="ORF">Cvel_11262</name>
</gene>
<dbReference type="InterPro" id="IPR000504">
    <property type="entry name" value="RRM_dom"/>
</dbReference>
<evidence type="ECO:0000259" key="6">
    <source>
        <dbReference type="PROSITE" id="PS50102"/>
    </source>
</evidence>
<dbReference type="InterPro" id="IPR035979">
    <property type="entry name" value="RBD_domain_sf"/>
</dbReference>
<evidence type="ECO:0000256" key="5">
    <source>
        <dbReference type="SAM" id="Phobius"/>
    </source>
</evidence>
<dbReference type="AlphaFoldDB" id="A0A0G4I5Y0"/>
<feature type="domain" description="RRM" evidence="6">
    <location>
        <begin position="188"/>
        <end position="270"/>
    </location>
</feature>
<dbReference type="PROSITE" id="PS50102">
    <property type="entry name" value="RRM"/>
    <property type="match status" value="1"/>
</dbReference>
<dbReference type="GO" id="GO:0003723">
    <property type="term" value="F:RNA binding"/>
    <property type="evidence" value="ECO:0007669"/>
    <property type="project" value="UniProtKB-UniRule"/>
</dbReference>
<protein>
    <recommendedName>
        <fullName evidence="6">RRM domain-containing protein</fullName>
    </recommendedName>
</protein>
<dbReference type="PANTHER" id="PTHR23077:SF171">
    <property type="entry name" value="NUCLEAR VALOSIN-CONTAINING PROTEIN-LIKE"/>
    <property type="match status" value="1"/>
</dbReference>
<evidence type="ECO:0000256" key="4">
    <source>
        <dbReference type="SAM" id="MobiDB-lite"/>
    </source>
</evidence>
<evidence type="ECO:0000256" key="1">
    <source>
        <dbReference type="ARBA" id="ARBA00022741"/>
    </source>
</evidence>
<dbReference type="InterPro" id="IPR041569">
    <property type="entry name" value="AAA_lid_3"/>
</dbReference>
<accession>A0A0G4I5Y0</accession>
<feature type="region of interest" description="Disordered" evidence="4">
    <location>
        <begin position="788"/>
        <end position="814"/>
    </location>
</feature>
<dbReference type="GO" id="GO:0005524">
    <property type="term" value="F:ATP binding"/>
    <property type="evidence" value="ECO:0007669"/>
    <property type="project" value="UniProtKB-KW"/>
</dbReference>
<evidence type="ECO:0000256" key="3">
    <source>
        <dbReference type="PROSITE-ProRule" id="PRU00176"/>
    </source>
</evidence>
<dbReference type="GO" id="GO:0016887">
    <property type="term" value="F:ATP hydrolysis activity"/>
    <property type="evidence" value="ECO:0007669"/>
    <property type="project" value="TreeGrafter"/>
</dbReference>
<feature type="transmembrane region" description="Helical" evidence="5">
    <location>
        <begin position="322"/>
        <end position="348"/>
    </location>
</feature>
<dbReference type="InterPro" id="IPR050168">
    <property type="entry name" value="AAA_ATPase_domain"/>
</dbReference>
<feature type="region of interest" description="Disordered" evidence="4">
    <location>
        <begin position="716"/>
        <end position="753"/>
    </location>
</feature>
<dbReference type="Pfam" id="PF17862">
    <property type="entry name" value="AAA_lid_3"/>
    <property type="match status" value="1"/>
</dbReference>
<feature type="region of interest" description="Disordered" evidence="4">
    <location>
        <begin position="276"/>
        <end position="306"/>
    </location>
</feature>
<keyword evidence="2" id="KW-0067">ATP-binding</keyword>
<dbReference type="VEuPathDB" id="CryptoDB:Cvel_11262"/>
<dbReference type="SUPFAM" id="SSF52540">
    <property type="entry name" value="P-loop containing nucleoside triphosphate hydrolases"/>
    <property type="match status" value="1"/>
</dbReference>
<reference evidence="7" key="1">
    <citation type="submission" date="2014-11" db="EMBL/GenBank/DDBJ databases">
        <authorList>
            <person name="Otto D Thomas"/>
            <person name="Naeem Raeece"/>
        </authorList>
    </citation>
    <scope>NUCLEOTIDE SEQUENCE</scope>
</reference>
<organism evidence="7">
    <name type="scientific">Chromera velia CCMP2878</name>
    <dbReference type="NCBI Taxonomy" id="1169474"/>
    <lineage>
        <taxon>Eukaryota</taxon>
        <taxon>Sar</taxon>
        <taxon>Alveolata</taxon>
        <taxon>Colpodellida</taxon>
        <taxon>Chromeraceae</taxon>
        <taxon>Chromera</taxon>
    </lineage>
</organism>
<feature type="compositionally biased region" description="Basic and acidic residues" evidence="4">
    <location>
        <begin position="295"/>
        <end position="305"/>
    </location>
</feature>
<feature type="compositionally biased region" description="Polar residues" evidence="4">
    <location>
        <begin position="276"/>
        <end position="288"/>
    </location>
</feature>
<dbReference type="EMBL" id="CDMZ01005242">
    <property type="protein sequence ID" value="CEM52429.1"/>
    <property type="molecule type" value="Genomic_DNA"/>
</dbReference>